<dbReference type="AlphaFoldDB" id="A0AAV1Q3T0"/>
<protein>
    <submittedName>
        <fullName evidence="2">Uncharacterized protein</fullName>
    </submittedName>
</protein>
<proteinExistence type="predicted"/>
<feature type="non-terminal residue" evidence="2">
    <location>
        <position position="60"/>
    </location>
</feature>
<feature type="non-terminal residue" evidence="2">
    <location>
        <position position="1"/>
    </location>
</feature>
<keyword evidence="3" id="KW-1185">Reference proteome</keyword>
<comment type="caution">
    <text evidence="2">The sequence shown here is derived from an EMBL/GenBank/DDBJ whole genome shotgun (WGS) entry which is preliminary data.</text>
</comment>
<sequence length="60" mass="6667">IVINIEGNWGYYSDPGYDVRDNETVTAACEPKPEDHQSSVDTDQALERHSSSGGMEPKRN</sequence>
<gene>
    <name evidence="2" type="ORF">FSCOSCO3_A030129</name>
</gene>
<feature type="compositionally biased region" description="Basic and acidic residues" evidence="1">
    <location>
        <begin position="45"/>
        <end position="60"/>
    </location>
</feature>
<evidence type="ECO:0000313" key="2">
    <source>
        <dbReference type="EMBL" id="CAK6979107.1"/>
    </source>
</evidence>
<reference evidence="2 3" key="1">
    <citation type="submission" date="2024-01" db="EMBL/GenBank/DDBJ databases">
        <authorList>
            <person name="Alioto T."/>
            <person name="Alioto T."/>
            <person name="Gomez Garrido J."/>
        </authorList>
    </citation>
    <scope>NUCLEOTIDE SEQUENCE [LARGE SCALE GENOMIC DNA]</scope>
</reference>
<organism evidence="2 3">
    <name type="scientific">Scomber scombrus</name>
    <name type="common">Atlantic mackerel</name>
    <name type="synonym">Scomber vernalis</name>
    <dbReference type="NCBI Taxonomy" id="13677"/>
    <lineage>
        <taxon>Eukaryota</taxon>
        <taxon>Metazoa</taxon>
        <taxon>Chordata</taxon>
        <taxon>Craniata</taxon>
        <taxon>Vertebrata</taxon>
        <taxon>Euteleostomi</taxon>
        <taxon>Actinopterygii</taxon>
        <taxon>Neopterygii</taxon>
        <taxon>Teleostei</taxon>
        <taxon>Neoteleostei</taxon>
        <taxon>Acanthomorphata</taxon>
        <taxon>Pelagiaria</taxon>
        <taxon>Scombriformes</taxon>
        <taxon>Scombridae</taxon>
        <taxon>Scomber</taxon>
    </lineage>
</organism>
<feature type="region of interest" description="Disordered" evidence="1">
    <location>
        <begin position="30"/>
        <end position="60"/>
    </location>
</feature>
<dbReference type="EMBL" id="CAWUFR010000548">
    <property type="protein sequence ID" value="CAK6979107.1"/>
    <property type="molecule type" value="Genomic_DNA"/>
</dbReference>
<accession>A0AAV1Q3T0</accession>
<name>A0AAV1Q3T0_SCOSC</name>
<evidence type="ECO:0000256" key="1">
    <source>
        <dbReference type="SAM" id="MobiDB-lite"/>
    </source>
</evidence>
<dbReference type="Proteomes" id="UP001314229">
    <property type="component" value="Unassembled WGS sequence"/>
</dbReference>
<evidence type="ECO:0000313" key="3">
    <source>
        <dbReference type="Proteomes" id="UP001314229"/>
    </source>
</evidence>